<reference evidence="2" key="1">
    <citation type="submission" date="2022-11" db="UniProtKB">
        <authorList>
            <consortium name="WormBaseParasite"/>
        </authorList>
    </citation>
    <scope>IDENTIFICATION</scope>
</reference>
<protein>
    <submittedName>
        <fullName evidence="2">Homeobox domain-containing protein</fullName>
    </submittedName>
</protein>
<dbReference type="Proteomes" id="UP000887576">
    <property type="component" value="Unplaced"/>
</dbReference>
<dbReference type="WBParaSite" id="JU765_v2.g16461.t1">
    <property type="protein sequence ID" value="JU765_v2.g16461.t1"/>
    <property type="gene ID" value="JU765_v2.g16461"/>
</dbReference>
<accession>A0AC34QHM1</accession>
<organism evidence="1 2">
    <name type="scientific">Panagrolaimus sp. JU765</name>
    <dbReference type="NCBI Taxonomy" id="591449"/>
    <lineage>
        <taxon>Eukaryota</taxon>
        <taxon>Metazoa</taxon>
        <taxon>Ecdysozoa</taxon>
        <taxon>Nematoda</taxon>
        <taxon>Chromadorea</taxon>
        <taxon>Rhabditida</taxon>
        <taxon>Tylenchina</taxon>
        <taxon>Panagrolaimomorpha</taxon>
        <taxon>Panagrolaimoidea</taxon>
        <taxon>Panagrolaimidae</taxon>
        <taxon>Panagrolaimus</taxon>
    </lineage>
</organism>
<evidence type="ECO:0000313" key="1">
    <source>
        <dbReference type="Proteomes" id="UP000887576"/>
    </source>
</evidence>
<name>A0AC34QHM1_9BILA</name>
<evidence type="ECO:0000313" key="2">
    <source>
        <dbReference type="WBParaSite" id="JU765_v2.g16461.t1"/>
    </source>
</evidence>
<proteinExistence type="predicted"/>
<sequence length="442" mass="48115">MLSVMNMMNGSHMSTQPLTAAVAAAMENSNPQVGSGNEQDLTKFAVVHGAGINPVSMPHLQAFNNHWTAMTGNNGMDKSQYCKPSMNSFWSGSHPFASISGTLSDGLSDSDVKPTVMASNADSSRSSPPDALTSTYNNLNNQQMFNTMSQHYGYGTYDWHAMQQHRQMASQNFAAIASASGNFQHPALNMAAAAAAMSGSDPAISTSTVNTNGALSPMEPSQKSNNKNSSTNMTSASNNNAGLDRHRTPNGSAPGDASIAGTSNESTPVNSGDSERSNKNAQGSNSSRGINNFMNANGNPFDVMNQMCQPDLYNAASVQAAVAATHPWAYPYPQYQFGAAPYPSGIVDIPPFDQQLDWTSTISSRKKRKPYAKNQTIELEKEFVYNSYVTKQKRWELATRLNLSERQVKIWFQNRRMKDKKLRQRSGDLHPGMMQNMQDDDD</sequence>